<accession>A0A0C9PSG4</accession>
<keyword evidence="2" id="KW-0812">Transmembrane</keyword>
<dbReference type="AlphaFoldDB" id="A0A0C9PSG4"/>
<dbReference type="EMBL" id="BAYM01000381">
    <property type="protein sequence ID" value="GAN37841.1"/>
    <property type="molecule type" value="Genomic_DNA"/>
</dbReference>
<dbReference type="RefSeq" id="WP_003563917.1">
    <property type="nucleotide sequence ID" value="NZ_BAYM01000381.1"/>
</dbReference>
<gene>
    <name evidence="3" type="ORF">LC0644_2430</name>
</gene>
<organism evidence="3 4">
    <name type="scientific">Lacticaseibacillus paracasei NRIC 0644</name>
    <dbReference type="NCBI Taxonomy" id="1435038"/>
    <lineage>
        <taxon>Bacteria</taxon>
        <taxon>Bacillati</taxon>
        <taxon>Bacillota</taxon>
        <taxon>Bacilli</taxon>
        <taxon>Lactobacillales</taxon>
        <taxon>Lactobacillaceae</taxon>
        <taxon>Lacticaseibacillus</taxon>
    </lineage>
</organism>
<evidence type="ECO:0000313" key="3">
    <source>
        <dbReference type="EMBL" id="GAN37841.1"/>
    </source>
</evidence>
<protein>
    <submittedName>
        <fullName evidence="3">Uncharacterized protein</fullName>
    </submittedName>
</protein>
<dbReference type="GeneID" id="57089369"/>
<feature type="compositionally biased region" description="Basic residues" evidence="1">
    <location>
        <begin position="106"/>
        <end position="115"/>
    </location>
</feature>
<proteinExistence type="predicted"/>
<feature type="transmembrane region" description="Helical" evidence="2">
    <location>
        <begin position="28"/>
        <end position="51"/>
    </location>
</feature>
<comment type="caution">
    <text evidence="3">The sequence shown here is derived from an EMBL/GenBank/DDBJ whole genome shotgun (WGS) entry which is preliminary data.</text>
</comment>
<dbReference type="Proteomes" id="UP000032552">
    <property type="component" value="Unassembled WGS sequence"/>
</dbReference>
<evidence type="ECO:0000313" key="4">
    <source>
        <dbReference type="Proteomes" id="UP000032552"/>
    </source>
</evidence>
<evidence type="ECO:0000256" key="1">
    <source>
        <dbReference type="SAM" id="MobiDB-lite"/>
    </source>
</evidence>
<keyword evidence="2" id="KW-0472">Membrane</keyword>
<feature type="region of interest" description="Disordered" evidence="1">
    <location>
        <begin position="94"/>
        <end position="115"/>
    </location>
</feature>
<name>A0A0C9PSG4_LACPA</name>
<sequence length="115" mass="13382">MSEYDELKTSLFEPVRAFDRALEQQPDLIIPLAVVHLIPIALTLGGGIAIIRGHQKLRAEKERTKQLSLKLEMHKHHHGRRNWRLAPEHRGEQDVFAPEYLEKPAGKNRHAHRRH</sequence>
<reference evidence="4" key="1">
    <citation type="submission" date="2014-05" db="EMBL/GenBank/DDBJ databases">
        <title>Whole genome sequencing of Lactobacillus casei NRIC0644.</title>
        <authorList>
            <person name="Atarashi H."/>
            <person name="Yoshida Y."/>
            <person name="Fujimura S."/>
            <person name="Tanaka N."/>
            <person name="Shiwa Y."/>
            <person name="Yoshikawa H."/>
            <person name="Okada S."/>
            <person name="Nakagawa J."/>
        </authorList>
    </citation>
    <scope>NUCLEOTIDE SEQUENCE [LARGE SCALE GENOMIC DNA]</scope>
    <source>
        <strain evidence="4">NRIC0644</strain>
    </source>
</reference>
<keyword evidence="2" id="KW-1133">Transmembrane helix</keyword>
<evidence type="ECO:0000256" key="2">
    <source>
        <dbReference type="SAM" id="Phobius"/>
    </source>
</evidence>